<dbReference type="Proteomes" id="UP001341281">
    <property type="component" value="Chromosome 10"/>
</dbReference>
<dbReference type="InterPro" id="IPR002833">
    <property type="entry name" value="PTH2"/>
</dbReference>
<dbReference type="EMBL" id="CP144754">
    <property type="protein sequence ID" value="WVZ99288.1"/>
    <property type="molecule type" value="Genomic_DNA"/>
</dbReference>
<dbReference type="FunFam" id="3.40.1490.10:FF:000002">
    <property type="entry name" value="Peptidyl-tRNA hydrolase 2, mitochondrial"/>
    <property type="match status" value="1"/>
</dbReference>
<dbReference type="EC" id="3.1.1.29" evidence="1"/>
<dbReference type="GO" id="GO:0005829">
    <property type="term" value="C:cytosol"/>
    <property type="evidence" value="ECO:0007669"/>
    <property type="project" value="TreeGrafter"/>
</dbReference>
<dbReference type="GO" id="GO:0005739">
    <property type="term" value="C:mitochondrion"/>
    <property type="evidence" value="ECO:0007669"/>
    <property type="project" value="TreeGrafter"/>
</dbReference>
<organism evidence="6 7">
    <name type="scientific">Paspalum notatum var. saurae</name>
    <dbReference type="NCBI Taxonomy" id="547442"/>
    <lineage>
        <taxon>Eukaryota</taxon>
        <taxon>Viridiplantae</taxon>
        <taxon>Streptophyta</taxon>
        <taxon>Embryophyta</taxon>
        <taxon>Tracheophyta</taxon>
        <taxon>Spermatophyta</taxon>
        <taxon>Magnoliopsida</taxon>
        <taxon>Liliopsida</taxon>
        <taxon>Poales</taxon>
        <taxon>Poaceae</taxon>
        <taxon>PACMAD clade</taxon>
        <taxon>Panicoideae</taxon>
        <taxon>Andropogonodae</taxon>
        <taxon>Paspaleae</taxon>
        <taxon>Paspalinae</taxon>
        <taxon>Paspalum</taxon>
    </lineage>
</organism>
<keyword evidence="2" id="KW-0378">Hydrolase</keyword>
<evidence type="ECO:0000256" key="1">
    <source>
        <dbReference type="ARBA" id="ARBA00013260"/>
    </source>
</evidence>
<dbReference type="PANTHER" id="PTHR12649">
    <property type="entry name" value="PEPTIDYL-TRNA HYDROLASE 2"/>
    <property type="match status" value="1"/>
</dbReference>
<comment type="similarity">
    <text evidence="3">Belongs to the PTH2 family.</text>
</comment>
<dbReference type="GO" id="GO:0004045">
    <property type="term" value="F:peptidyl-tRNA hydrolase activity"/>
    <property type="evidence" value="ECO:0007669"/>
    <property type="project" value="UniProtKB-EC"/>
</dbReference>
<evidence type="ECO:0000256" key="2">
    <source>
        <dbReference type="ARBA" id="ARBA00022801"/>
    </source>
</evidence>
<dbReference type="PANTHER" id="PTHR12649:SF11">
    <property type="entry name" value="PEPTIDYL-TRNA HYDROLASE 2, MITOCHONDRIAL"/>
    <property type="match status" value="1"/>
</dbReference>
<feature type="region of interest" description="Disordered" evidence="5">
    <location>
        <begin position="93"/>
        <end position="118"/>
    </location>
</feature>
<keyword evidence="7" id="KW-1185">Reference proteome</keyword>
<evidence type="ECO:0000313" key="6">
    <source>
        <dbReference type="EMBL" id="WVZ99288.1"/>
    </source>
</evidence>
<name>A0AAQ3UVN1_PASNO</name>
<dbReference type="Pfam" id="PF01981">
    <property type="entry name" value="PTH2"/>
    <property type="match status" value="1"/>
</dbReference>
<gene>
    <name evidence="6" type="ORF">U9M48_044615</name>
</gene>
<reference evidence="6 7" key="1">
    <citation type="submission" date="2024-02" db="EMBL/GenBank/DDBJ databases">
        <title>High-quality chromosome-scale genome assembly of Pensacola bahiagrass (Paspalum notatum Flugge var. saurae).</title>
        <authorList>
            <person name="Vega J.M."/>
            <person name="Podio M."/>
            <person name="Orjuela J."/>
            <person name="Siena L.A."/>
            <person name="Pessino S.C."/>
            <person name="Combes M.C."/>
            <person name="Mariac C."/>
            <person name="Albertini E."/>
            <person name="Pupilli F."/>
            <person name="Ortiz J.P.A."/>
            <person name="Leblanc O."/>
        </authorList>
    </citation>
    <scope>NUCLEOTIDE SEQUENCE [LARGE SCALE GENOMIC DNA]</scope>
    <source>
        <strain evidence="6">R1</strain>
        <tissue evidence="6">Leaf</tissue>
    </source>
</reference>
<dbReference type="CDD" id="cd02430">
    <property type="entry name" value="PTH2"/>
    <property type="match status" value="1"/>
</dbReference>
<dbReference type="NCBIfam" id="TIGR00283">
    <property type="entry name" value="arch_pth2"/>
    <property type="match status" value="1"/>
</dbReference>
<proteinExistence type="inferred from homology"/>
<evidence type="ECO:0000256" key="5">
    <source>
        <dbReference type="SAM" id="MobiDB-lite"/>
    </source>
</evidence>
<feature type="region of interest" description="Disordered" evidence="5">
    <location>
        <begin position="1"/>
        <end position="43"/>
    </location>
</feature>
<sequence length="254" mass="26744">MSLPPPEPTGSSILHGSSAAKPHPEKGTRHSSTQQTPSSPSSSGTLTLLAYSLLQGEEPWLAASLRPANFLPGLAIGFLLGLLLDLSSSWRHKSSPAPAPSAAPARGSSSKRASGSSFASGGEELKMVLVVRQDLKMGAGKIASQCAHAATGLYAELLSSNRALLRQWEQFGQAKIVLTCKNQQEMNRIKETAEHRGIPTFIVADAGRTQVSFMLMLACLILSVKVLAGSKTVLAIGPGRKPDIDSVTGKLRLL</sequence>
<dbReference type="InterPro" id="IPR023476">
    <property type="entry name" value="Pep_tRNA_hydro_II_dom_sf"/>
</dbReference>
<protein>
    <recommendedName>
        <fullName evidence="1">peptidyl-tRNA hydrolase</fullName>
        <ecNumber evidence="1">3.1.1.29</ecNumber>
    </recommendedName>
</protein>
<evidence type="ECO:0000256" key="4">
    <source>
        <dbReference type="ARBA" id="ARBA00048707"/>
    </source>
</evidence>
<feature type="compositionally biased region" description="Low complexity" evidence="5">
    <location>
        <begin position="100"/>
        <end position="118"/>
    </location>
</feature>
<accession>A0AAQ3UVN1</accession>
<evidence type="ECO:0000256" key="3">
    <source>
        <dbReference type="ARBA" id="ARBA00038050"/>
    </source>
</evidence>
<evidence type="ECO:0000313" key="7">
    <source>
        <dbReference type="Proteomes" id="UP001341281"/>
    </source>
</evidence>
<dbReference type="SUPFAM" id="SSF102462">
    <property type="entry name" value="Peptidyl-tRNA hydrolase II"/>
    <property type="match status" value="1"/>
</dbReference>
<dbReference type="AlphaFoldDB" id="A0AAQ3UVN1"/>
<dbReference type="Gene3D" id="3.40.1490.10">
    <property type="entry name" value="Bit1"/>
    <property type="match status" value="1"/>
</dbReference>
<feature type="compositionally biased region" description="Low complexity" evidence="5">
    <location>
        <begin position="31"/>
        <end position="43"/>
    </location>
</feature>
<comment type="catalytic activity">
    <reaction evidence="4">
        <text>an N-acyl-L-alpha-aminoacyl-tRNA + H2O = an N-acyl-L-amino acid + a tRNA + H(+)</text>
        <dbReference type="Rhea" id="RHEA:54448"/>
        <dbReference type="Rhea" id="RHEA-COMP:10123"/>
        <dbReference type="Rhea" id="RHEA-COMP:13883"/>
        <dbReference type="ChEBI" id="CHEBI:15377"/>
        <dbReference type="ChEBI" id="CHEBI:15378"/>
        <dbReference type="ChEBI" id="CHEBI:59874"/>
        <dbReference type="ChEBI" id="CHEBI:78442"/>
        <dbReference type="ChEBI" id="CHEBI:138191"/>
        <dbReference type="EC" id="3.1.1.29"/>
    </reaction>
</comment>